<accession>A0A2S4LBE3</accession>
<evidence type="ECO:0000259" key="1">
    <source>
        <dbReference type="SMART" id="SM01131"/>
    </source>
</evidence>
<evidence type="ECO:0000313" key="3">
    <source>
        <dbReference type="Proteomes" id="UP000237481"/>
    </source>
</evidence>
<dbReference type="InterPro" id="IPR038763">
    <property type="entry name" value="DHH_sf"/>
</dbReference>
<dbReference type="SUPFAM" id="SSF64182">
    <property type="entry name" value="DHH phosphoesterases"/>
    <property type="match status" value="1"/>
</dbReference>
<sequence>MSLVVDECRPAWDALSREDPRGDRELARLGLAPILLDTANLTAADKVKEKDTRAVRYLEAKAPEPGFTLAAYFDDVSAVKEDVSGLSLRDILRKDYKEWHDAGLALGVSAVVQGFPYLLRKAEATPQSFPEHLAAWAAERSLDVAAVMTTSTPPGGEFQRHLLVWGRGARGQAAAGRFAALARERLRLETWQDGGLDHEGEARYAWRQGELTASRKQVAPLLREAIKMA</sequence>
<proteinExistence type="predicted"/>
<dbReference type="PANTHER" id="PTHR12112">
    <property type="entry name" value="BNIP - RELATED"/>
    <property type="match status" value="1"/>
</dbReference>
<dbReference type="GO" id="GO:0005737">
    <property type="term" value="C:cytoplasm"/>
    <property type="evidence" value="ECO:0007669"/>
    <property type="project" value="InterPro"/>
</dbReference>
<organism evidence="2 3">
    <name type="scientific">Tolypocladium paradoxum</name>
    <dbReference type="NCBI Taxonomy" id="94208"/>
    <lineage>
        <taxon>Eukaryota</taxon>
        <taxon>Fungi</taxon>
        <taxon>Dikarya</taxon>
        <taxon>Ascomycota</taxon>
        <taxon>Pezizomycotina</taxon>
        <taxon>Sordariomycetes</taxon>
        <taxon>Hypocreomycetidae</taxon>
        <taxon>Hypocreales</taxon>
        <taxon>Ophiocordycipitaceae</taxon>
        <taxon>Tolypocladium</taxon>
    </lineage>
</organism>
<reference evidence="2 3" key="1">
    <citation type="submission" date="2018-01" db="EMBL/GenBank/DDBJ databases">
        <title>Harnessing the power of phylogenomics to disentangle the directionality and signatures of interkingdom host jumping in the parasitic fungal genus Tolypocladium.</title>
        <authorList>
            <person name="Quandt C.A."/>
            <person name="Patterson W."/>
            <person name="Spatafora J.W."/>
        </authorList>
    </citation>
    <scope>NUCLEOTIDE SEQUENCE [LARGE SCALE GENOMIC DNA]</scope>
    <source>
        <strain evidence="2 3">NRBC 100945</strain>
    </source>
</reference>
<dbReference type="AlphaFoldDB" id="A0A2S4LBE3"/>
<dbReference type="EMBL" id="PKSG01000005">
    <property type="protein sequence ID" value="POR39738.1"/>
    <property type="molecule type" value="Genomic_DNA"/>
</dbReference>
<evidence type="ECO:0000313" key="2">
    <source>
        <dbReference type="EMBL" id="POR39738.1"/>
    </source>
</evidence>
<dbReference type="GO" id="GO:0004309">
    <property type="term" value="F:exopolyphosphatase activity"/>
    <property type="evidence" value="ECO:0007669"/>
    <property type="project" value="TreeGrafter"/>
</dbReference>
<gene>
    <name evidence="2" type="ORF">TPAR_00073</name>
</gene>
<dbReference type="Pfam" id="PF02833">
    <property type="entry name" value="DHHA2"/>
    <property type="match status" value="1"/>
</dbReference>
<comment type="caution">
    <text evidence="2">The sequence shown here is derived from an EMBL/GenBank/DDBJ whole genome shotgun (WGS) entry which is preliminary data.</text>
</comment>
<dbReference type="InterPro" id="IPR004097">
    <property type="entry name" value="DHHA2"/>
</dbReference>
<protein>
    <submittedName>
        <fullName evidence="2">Exopolyphosphatase</fullName>
    </submittedName>
</protein>
<feature type="domain" description="DHHA2" evidence="1">
    <location>
        <begin position="73"/>
        <end position="226"/>
    </location>
</feature>
<keyword evidence="3" id="KW-1185">Reference proteome</keyword>
<dbReference type="SMART" id="SM01131">
    <property type="entry name" value="DHHA2"/>
    <property type="match status" value="1"/>
</dbReference>
<dbReference type="InterPro" id="IPR038222">
    <property type="entry name" value="DHHA2_dom_sf"/>
</dbReference>
<dbReference type="Gene3D" id="3.90.1640.10">
    <property type="entry name" value="inorganic pyrophosphatase (n-terminal core)"/>
    <property type="match status" value="1"/>
</dbReference>
<dbReference type="STRING" id="94208.A0A2S4LBE3"/>
<dbReference type="OrthoDB" id="374045at2759"/>
<name>A0A2S4LBE3_9HYPO</name>
<dbReference type="PANTHER" id="PTHR12112:SF39">
    <property type="entry name" value="EG:152A3.5 PROTEIN (FBGN0003116_PN PROTEIN)"/>
    <property type="match status" value="1"/>
</dbReference>
<dbReference type="Gene3D" id="3.10.310.20">
    <property type="entry name" value="DHHA2 domain"/>
    <property type="match status" value="1"/>
</dbReference>
<dbReference type="Proteomes" id="UP000237481">
    <property type="component" value="Unassembled WGS sequence"/>
</dbReference>